<sequence>MRSVGLFIFTIVGIFSQAQNIENDTIIVENKTEILTTEKPKRIEEVVADVERVNAIKIPRVNTPIKAGLYSAVLPGMGQYYNRKYWKIPVVWGLIGTSVGITLYQDKQYQRYRNAFVLELNGQPNEFSSLGISNLKEALGRQQDTMKRYRDYWIAITGIVYILNIIDAVVDAHLSEGRKDPDLALSPTMIYQPEQAFVASGLQLKFRF</sequence>
<evidence type="ECO:0000256" key="1">
    <source>
        <dbReference type="SAM" id="Phobius"/>
    </source>
</evidence>
<reference evidence="3 4" key="1">
    <citation type="submission" date="2018-06" db="EMBL/GenBank/DDBJ databases">
        <authorList>
            <consortium name="Pathogen Informatics"/>
            <person name="Doyle S."/>
        </authorList>
    </citation>
    <scope>NUCLEOTIDE SEQUENCE [LARGE SCALE GENOMIC DNA]</scope>
    <source>
        <strain evidence="3 4">NCTC11661</strain>
    </source>
</reference>
<accession>A0A380ZZJ1</accession>
<dbReference type="Pfam" id="PF18935">
    <property type="entry name" value="DUF5683"/>
    <property type="match status" value="1"/>
</dbReference>
<dbReference type="Proteomes" id="UP000255515">
    <property type="component" value="Unassembled WGS sequence"/>
</dbReference>
<organism evidence="3 4">
    <name type="scientific">Bergeyella zoohelcum</name>
    <dbReference type="NCBI Taxonomy" id="1015"/>
    <lineage>
        <taxon>Bacteria</taxon>
        <taxon>Pseudomonadati</taxon>
        <taxon>Bacteroidota</taxon>
        <taxon>Flavobacteriia</taxon>
        <taxon>Flavobacteriales</taxon>
        <taxon>Weeksellaceae</taxon>
        <taxon>Bergeyella</taxon>
    </lineage>
</organism>
<protein>
    <recommendedName>
        <fullName evidence="2">DUF5683 domain-containing protein</fullName>
    </recommendedName>
</protein>
<keyword evidence="1" id="KW-0472">Membrane</keyword>
<evidence type="ECO:0000313" key="4">
    <source>
        <dbReference type="Proteomes" id="UP000255515"/>
    </source>
</evidence>
<proteinExistence type="predicted"/>
<dbReference type="EMBL" id="UFTJ01000003">
    <property type="protein sequence ID" value="SUV52970.1"/>
    <property type="molecule type" value="Genomic_DNA"/>
</dbReference>
<keyword evidence="1" id="KW-0812">Transmembrane</keyword>
<dbReference type="InterPro" id="IPR043738">
    <property type="entry name" value="DUF5683"/>
</dbReference>
<feature type="domain" description="DUF5683" evidence="2">
    <location>
        <begin position="62"/>
        <end position="208"/>
    </location>
</feature>
<evidence type="ECO:0000313" key="3">
    <source>
        <dbReference type="EMBL" id="SUV52970.1"/>
    </source>
</evidence>
<evidence type="ECO:0000259" key="2">
    <source>
        <dbReference type="Pfam" id="PF18935"/>
    </source>
</evidence>
<dbReference type="RefSeq" id="WP_002687789.1">
    <property type="nucleotide sequence ID" value="NZ_UFTJ01000003.1"/>
</dbReference>
<name>A0A380ZZJ1_9FLAO</name>
<feature type="transmembrane region" description="Helical" evidence="1">
    <location>
        <begin position="85"/>
        <end position="104"/>
    </location>
</feature>
<keyword evidence="1" id="KW-1133">Transmembrane helix</keyword>
<dbReference type="AlphaFoldDB" id="A0A380ZZJ1"/>
<feature type="transmembrane region" description="Helical" evidence="1">
    <location>
        <begin position="152"/>
        <end position="170"/>
    </location>
</feature>
<gene>
    <name evidence="3" type="ORF">NCTC11661_02117</name>
</gene>